<dbReference type="EMBL" id="CAJNOB010000015">
    <property type="protein sequence ID" value="CAF0697494.1"/>
    <property type="molecule type" value="Genomic_DNA"/>
</dbReference>
<accession>A0A8J2BMY5</accession>
<protein>
    <submittedName>
        <fullName evidence="1">Uncharacterized protein</fullName>
    </submittedName>
</protein>
<comment type="caution">
    <text evidence="1">The sequence shown here is derived from an EMBL/GenBank/DDBJ whole genome shotgun (WGS) entry which is preliminary data.</text>
</comment>
<reference evidence="1" key="1">
    <citation type="submission" date="2021-02" db="EMBL/GenBank/DDBJ databases">
        <authorList>
            <person name="Cremers G."/>
            <person name="Picone N."/>
        </authorList>
    </citation>
    <scope>NUCLEOTIDE SEQUENCE</scope>
    <source>
        <strain evidence="1">PQ17</strain>
    </source>
</reference>
<evidence type="ECO:0000313" key="2">
    <source>
        <dbReference type="Proteomes" id="UP000663859"/>
    </source>
</evidence>
<evidence type="ECO:0000313" key="1">
    <source>
        <dbReference type="EMBL" id="CAF0697494.1"/>
    </source>
</evidence>
<sequence length="55" mass="6080">MPDGWGSPSQYLVLKGVRFRLRPGGDPQGARHQAAMVTGIAKRGKLARKRERFCA</sequence>
<keyword evidence="2" id="KW-1185">Reference proteome</keyword>
<gene>
    <name evidence="1" type="ORF">MPNT_220019</name>
</gene>
<name>A0A8J2BMY5_9BACT</name>
<organism evidence="1 2">
    <name type="scientific">Candidatus Methylacidithermus pantelleriae</name>
    <dbReference type="NCBI Taxonomy" id="2744239"/>
    <lineage>
        <taxon>Bacteria</taxon>
        <taxon>Pseudomonadati</taxon>
        <taxon>Verrucomicrobiota</taxon>
        <taxon>Methylacidiphilae</taxon>
        <taxon>Methylacidiphilales</taxon>
        <taxon>Methylacidiphilaceae</taxon>
        <taxon>Candidatus Methylacidithermus</taxon>
    </lineage>
</organism>
<proteinExistence type="predicted"/>
<dbReference type="Proteomes" id="UP000663859">
    <property type="component" value="Unassembled WGS sequence"/>
</dbReference>
<dbReference type="AlphaFoldDB" id="A0A8J2BMY5"/>